<keyword evidence="4 6" id="KW-0067">ATP-binding</keyword>
<feature type="domain" description="Helicase C-terminal" evidence="8">
    <location>
        <begin position="215"/>
        <end position="378"/>
    </location>
</feature>
<dbReference type="AlphaFoldDB" id="A0A7M1S4A2"/>
<dbReference type="Gene3D" id="3.30.70.330">
    <property type="match status" value="1"/>
</dbReference>
<dbReference type="GO" id="GO:0005829">
    <property type="term" value="C:cytosol"/>
    <property type="evidence" value="ECO:0007669"/>
    <property type="project" value="TreeGrafter"/>
</dbReference>
<organism evidence="9 10">
    <name type="scientific">Sulfurovum indicum</name>
    <dbReference type="NCBI Taxonomy" id="2779528"/>
    <lineage>
        <taxon>Bacteria</taxon>
        <taxon>Pseudomonadati</taxon>
        <taxon>Campylobacterota</taxon>
        <taxon>Epsilonproteobacteria</taxon>
        <taxon>Campylobacterales</taxon>
        <taxon>Sulfurovaceae</taxon>
        <taxon>Sulfurovum</taxon>
    </lineage>
</organism>
<dbReference type="InterPro" id="IPR050079">
    <property type="entry name" value="DEAD_box_RNA_helicase"/>
</dbReference>
<evidence type="ECO:0000256" key="2">
    <source>
        <dbReference type="ARBA" id="ARBA00022801"/>
    </source>
</evidence>
<dbReference type="Pfam" id="PF03880">
    <property type="entry name" value="DbpA"/>
    <property type="match status" value="1"/>
</dbReference>
<dbReference type="InterPro" id="IPR014001">
    <property type="entry name" value="Helicase_ATP-bd"/>
</dbReference>
<dbReference type="GO" id="GO:0003676">
    <property type="term" value="F:nucleic acid binding"/>
    <property type="evidence" value="ECO:0007669"/>
    <property type="project" value="InterPro"/>
</dbReference>
<evidence type="ECO:0000259" key="7">
    <source>
        <dbReference type="PROSITE" id="PS51192"/>
    </source>
</evidence>
<dbReference type="PROSITE" id="PS51192">
    <property type="entry name" value="HELICASE_ATP_BIND_1"/>
    <property type="match status" value="1"/>
</dbReference>
<dbReference type="InterPro" id="IPR001650">
    <property type="entry name" value="Helicase_C-like"/>
</dbReference>
<dbReference type="Pfam" id="PF00270">
    <property type="entry name" value="DEAD"/>
    <property type="match status" value="1"/>
</dbReference>
<dbReference type="InterPro" id="IPR011545">
    <property type="entry name" value="DEAD/DEAH_box_helicase_dom"/>
</dbReference>
<dbReference type="SUPFAM" id="SSF52540">
    <property type="entry name" value="P-loop containing nucleoside triphosphate hydrolases"/>
    <property type="match status" value="1"/>
</dbReference>
<dbReference type="PROSITE" id="PS51194">
    <property type="entry name" value="HELICASE_CTER"/>
    <property type="match status" value="1"/>
</dbReference>
<accession>A0A7M1S4A2</accession>
<evidence type="ECO:0000256" key="1">
    <source>
        <dbReference type="ARBA" id="ARBA00022741"/>
    </source>
</evidence>
<comment type="similarity">
    <text evidence="5 6">Belongs to the DEAD box helicase family.</text>
</comment>
<gene>
    <name evidence="9" type="primary">dbpA</name>
    <name evidence="9" type="ORF">IMZ28_01540</name>
</gene>
<dbReference type="EMBL" id="CP063164">
    <property type="protein sequence ID" value="QOR62188.1"/>
    <property type="molecule type" value="Genomic_DNA"/>
</dbReference>
<feature type="domain" description="Helicase ATP-binding" evidence="7">
    <location>
        <begin position="34"/>
        <end position="205"/>
    </location>
</feature>
<dbReference type="Gene3D" id="3.40.50.300">
    <property type="entry name" value="P-loop containing nucleotide triphosphate hydrolases"/>
    <property type="match status" value="2"/>
</dbReference>
<name>A0A7M1S4A2_9BACT</name>
<dbReference type="NCBIfam" id="NF008744">
    <property type="entry name" value="PRK11776.1"/>
    <property type="match status" value="1"/>
</dbReference>
<evidence type="ECO:0000256" key="4">
    <source>
        <dbReference type="ARBA" id="ARBA00022840"/>
    </source>
</evidence>
<keyword evidence="2 6" id="KW-0378">Hydrolase</keyword>
<evidence type="ECO:0000313" key="9">
    <source>
        <dbReference type="EMBL" id="QOR62188.1"/>
    </source>
</evidence>
<keyword evidence="1 6" id="KW-0547">Nucleotide-binding</keyword>
<dbReference type="CDD" id="cd18787">
    <property type="entry name" value="SF2_C_DEAD"/>
    <property type="match status" value="1"/>
</dbReference>
<dbReference type="RefSeq" id="WP_197548889.1">
    <property type="nucleotide sequence ID" value="NZ_CP063164.1"/>
</dbReference>
<evidence type="ECO:0000313" key="10">
    <source>
        <dbReference type="Proteomes" id="UP000595074"/>
    </source>
</evidence>
<dbReference type="Proteomes" id="UP000595074">
    <property type="component" value="Chromosome"/>
</dbReference>
<dbReference type="SMART" id="SM00490">
    <property type="entry name" value="HELICc"/>
    <property type="match status" value="1"/>
</dbReference>
<dbReference type="InterPro" id="IPR000629">
    <property type="entry name" value="RNA-helicase_DEAD-box_CS"/>
</dbReference>
<dbReference type="PANTHER" id="PTHR47959">
    <property type="entry name" value="ATP-DEPENDENT RNA HELICASE RHLE-RELATED"/>
    <property type="match status" value="1"/>
</dbReference>
<dbReference type="CDD" id="cd00268">
    <property type="entry name" value="DEADc"/>
    <property type="match status" value="1"/>
</dbReference>
<proteinExistence type="inferred from homology"/>
<keyword evidence="3 6" id="KW-0347">Helicase</keyword>
<keyword evidence="10" id="KW-1185">Reference proteome</keyword>
<dbReference type="InterPro" id="IPR005580">
    <property type="entry name" value="DbpA/CsdA_RNA-bd_dom"/>
</dbReference>
<reference evidence="9 10" key="1">
    <citation type="submission" date="2020-10" db="EMBL/GenBank/DDBJ databases">
        <title>The genome of sulfurovum sp.</title>
        <authorList>
            <person name="Xie S."/>
            <person name="Shao Z."/>
            <person name="Jiang L."/>
        </authorList>
    </citation>
    <scope>NUCLEOTIDE SEQUENCE [LARGE SCALE GENOMIC DNA]</scope>
    <source>
        <strain evidence="9 10">ST-419</strain>
    </source>
</reference>
<sequence>MATFDSISTIPSALLETLKHLNFTTMTQIQEKAIPVILAQKDVLAQSKTGSGKTVAFGIPLIIHTDTNCHTPQHLIITPTRELAQQVAEELRRLSVYKSNLKILTLYGGVPLRTQADSLAKGAHILIGTPGRLQDHLEKGTLALKGIKTLVLDEADRMLDMGFYNDILKISSAMPKKKQTLLFSATFPQKIETLAKTLLHDPDIIKVDTVQEAQKIKELVYTVDNKQKALIQIIHSFKPESLLIFCNTKADVITLAAYLHTQGHDVIDLHGDLDQRERNEAVILFSNGTKRIMVATDVASRGLDIKGIDLVINYDLPFDQEVYTHRIGRTGRADATGKAVSFYMSGSQKTAYILERAQERALQTLNNDPSFTMISPWDTLCINGGKKTKLRAGDILGTLCKEVGIDNTMIGKITITENRSYIVLHYSFIEKTVNALKHTKIKKKRYVAWRLERS</sequence>
<dbReference type="GO" id="GO:0016787">
    <property type="term" value="F:hydrolase activity"/>
    <property type="evidence" value="ECO:0007669"/>
    <property type="project" value="UniProtKB-KW"/>
</dbReference>
<evidence type="ECO:0000259" key="8">
    <source>
        <dbReference type="PROSITE" id="PS51194"/>
    </source>
</evidence>
<dbReference type="InterPro" id="IPR044742">
    <property type="entry name" value="DEAD/DEAH_RhlB"/>
</dbReference>
<dbReference type="InterPro" id="IPR027417">
    <property type="entry name" value="P-loop_NTPase"/>
</dbReference>
<dbReference type="PROSITE" id="PS00039">
    <property type="entry name" value="DEAD_ATP_HELICASE"/>
    <property type="match status" value="1"/>
</dbReference>
<dbReference type="PANTHER" id="PTHR47959:SF1">
    <property type="entry name" value="ATP-DEPENDENT RNA HELICASE DBPA"/>
    <property type="match status" value="1"/>
</dbReference>
<evidence type="ECO:0000256" key="5">
    <source>
        <dbReference type="ARBA" id="ARBA00038437"/>
    </source>
</evidence>
<dbReference type="EC" id="3.6.4.13" evidence="9"/>
<dbReference type="GO" id="GO:0005524">
    <property type="term" value="F:ATP binding"/>
    <property type="evidence" value="ECO:0007669"/>
    <property type="project" value="UniProtKB-KW"/>
</dbReference>
<dbReference type="InterPro" id="IPR012677">
    <property type="entry name" value="Nucleotide-bd_a/b_plait_sf"/>
</dbReference>
<evidence type="ECO:0000256" key="3">
    <source>
        <dbReference type="ARBA" id="ARBA00022806"/>
    </source>
</evidence>
<dbReference type="GO" id="GO:0003724">
    <property type="term" value="F:RNA helicase activity"/>
    <property type="evidence" value="ECO:0007669"/>
    <property type="project" value="UniProtKB-EC"/>
</dbReference>
<evidence type="ECO:0000256" key="6">
    <source>
        <dbReference type="RuleBase" id="RU000492"/>
    </source>
</evidence>
<dbReference type="KEGG" id="sinu:IMZ28_01540"/>
<dbReference type="Pfam" id="PF00271">
    <property type="entry name" value="Helicase_C"/>
    <property type="match status" value="1"/>
</dbReference>
<protein>
    <submittedName>
        <fullName evidence="9">ATP-dependent RNA helicase DbpA</fullName>
        <ecNumber evidence="9">3.6.4.13</ecNumber>
    </submittedName>
</protein>
<dbReference type="SMART" id="SM00487">
    <property type="entry name" value="DEXDc"/>
    <property type="match status" value="1"/>
</dbReference>